<dbReference type="Pfam" id="PF01564">
    <property type="entry name" value="Spermine_synth"/>
    <property type="match status" value="1"/>
</dbReference>
<feature type="transmembrane region" description="Helical" evidence="2">
    <location>
        <begin position="656"/>
        <end position="674"/>
    </location>
</feature>
<feature type="transmembrane region" description="Helical" evidence="2">
    <location>
        <begin position="511"/>
        <end position="533"/>
    </location>
</feature>
<feature type="transmembrane region" description="Helical" evidence="2">
    <location>
        <begin position="110"/>
        <end position="133"/>
    </location>
</feature>
<protein>
    <recommendedName>
        <fullName evidence="5">PABS domain-containing protein</fullName>
    </recommendedName>
</protein>
<reference evidence="3 4" key="1">
    <citation type="journal article" date="2016" name="Nat. Commun.">
        <title>Thousands of microbial genomes shed light on interconnected biogeochemical processes in an aquifer system.</title>
        <authorList>
            <person name="Anantharaman K."/>
            <person name="Brown C.T."/>
            <person name="Hug L.A."/>
            <person name="Sharon I."/>
            <person name="Castelle C.J."/>
            <person name="Probst A.J."/>
            <person name="Thomas B.C."/>
            <person name="Singh A."/>
            <person name="Wilkins M.J."/>
            <person name="Karaoz U."/>
            <person name="Brodie E.L."/>
            <person name="Williams K.H."/>
            <person name="Hubbard S.S."/>
            <person name="Banfield J.F."/>
        </authorList>
    </citation>
    <scope>NUCLEOTIDE SEQUENCE [LARGE SCALE GENOMIC DNA]</scope>
</reference>
<dbReference type="GO" id="GO:0006596">
    <property type="term" value="P:polyamine biosynthetic process"/>
    <property type="evidence" value="ECO:0007669"/>
    <property type="project" value="UniProtKB-KW"/>
</dbReference>
<gene>
    <name evidence="3" type="ORF">A3C61_03865</name>
</gene>
<feature type="transmembrane region" description="Helical" evidence="2">
    <location>
        <begin position="539"/>
        <end position="561"/>
    </location>
</feature>
<feature type="transmembrane region" description="Helical" evidence="2">
    <location>
        <begin position="600"/>
        <end position="620"/>
    </location>
</feature>
<name>A0A1F8F982_9BACT</name>
<feature type="transmembrane region" description="Helical" evidence="2">
    <location>
        <begin position="627"/>
        <end position="644"/>
    </location>
</feature>
<keyword evidence="2" id="KW-0812">Transmembrane</keyword>
<keyword evidence="2" id="KW-0472">Membrane</keyword>
<dbReference type="PANTHER" id="PTHR43317:SF1">
    <property type="entry name" value="THERMOSPERMINE SYNTHASE ACAULIS5"/>
    <property type="match status" value="1"/>
</dbReference>
<keyword evidence="2" id="KW-1133">Transmembrane helix</keyword>
<feature type="transmembrane region" description="Helical" evidence="2">
    <location>
        <begin position="202"/>
        <end position="218"/>
    </location>
</feature>
<proteinExistence type="predicted"/>
<evidence type="ECO:0000256" key="2">
    <source>
        <dbReference type="SAM" id="Phobius"/>
    </source>
</evidence>
<dbReference type="InterPro" id="IPR029063">
    <property type="entry name" value="SAM-dependent_MTases_sf"/>
</dbReference>
<comment type="caution">
    <text evidence="3">The sequence shown here is derived from an EMBL/GenBank/DDBJ whole genome shotgun (WGS) entry which is preliminary data.</text>
</comment>
<evidence type="ECO:0000313" key="3">
    <source>
        <dbReference type="EMBL" id="OGN09090.1"/>
    </source>
</evidence>
<keyword evidence="1" id="KW-0620">Polyamine biosynthesis</keyword>
<feature type="transmembrane region" description="Helical" evidence="2">
    <location>
        <begin position="67"/>
        <end position="85"/>
    </location>
</feature>
<evidence type="ECO:0000256" key="1">
    <source>
        <dbReference type="ARBA" id="ARBA00023115"/>
    </source>
</evidence>
<feature type="transmembrane region" description="Helical" evidence="2">
    <location>
        <begin position="12"/>
        <end position="33"/>
    </location>
</feature>
<accession>A0A1F8F982</accession>
<feature type="transmembrane region" description="Helical" evidence="2">
    <location>
        <begin position="176"/>
        <end position="195"/>
    </location>
</feature>
<feature type="transmembrane region" description="Helical" evidence="2">
    <location>
        <begin position="39"/>
        <end position="60"/>
    </location>
</feature>
<dbReference type="AlphaFoldDB" id="A0A1F8F982"/>
<feature type="transmembrane region" description="Helical" evidence="2">
    <location>
        <begin position="481"/>
        <end position="499"/>
    </location>
</feature>
<feature type="transmembrane region" description="Helical" evidence="2">
    <location>
        <begin position="568"/>
        <end position="585"/>
    </location>
</feature>
<evidence type="ECO:0008006" key="5">
    <source>
        <dbReference type="Google" id="ProtNLM"/>
    </source>
</evidence>
<feature type="transmembrane region" description="Helical" evidence="2">
    <location>
        <begin position="153"/>
        <end position="170"/>
    </location>
</feature>
<dbReference type="PANTHER" id="PTHR43317">
    <property type="entry name" value="THERMOSPERMINE SYNTHASE ACAULIS5"/>
    <property type="match status" value="1"/>
</dbReference>
<sequence>MSLIKNDKETIISLLIISFIALFLELAFIRWLPANILSLAYFSNIVLISSFLGLGLGIMLAHYNRDLFKLFPWWLAIVISIFLAFRQHEIVLPIQSSEWIWSYYGGNKSAVYGASFGIFTALTFVYILIAGIFAMIGQKMGRLLDVFQSNKAYMINITGSLLGIVTFGLLSFMGGWFGSPLFWFTVVGFLSFWFFRKEKKQLFISVLAVAVILFLVWSDSKDTIWSPYYSIQYKTSEDNSILVFINQFFHQKAVNFKSDETALAKYSIPYQLKNPNNALILGAGTGNDVAVALMNGVKDIDAVEIDPAILQLGRINPNLPFDSPYVRTIVDDARSFLKRNDKKYDLIVLGTLDSHALLSGMSTVRLDNFVYTFESMKNINSRLNEDGMAVMMFSAPNQWLAEKLLQLAYNSFDHPAFIVFQDSYLFNLMIFGGSGAANITVLGNEKGVEISPIERNPRWKDISTDDWPYLYLAERTIPSHYLKAILLLLIISLLAVLIGSRFRIEKGLSGINFFVLGSAFLLLETKSVTTLSLLFGSTWLVNAFVFSGILLLTLFANYLLLKRVPDKINLFYILLGISLILNYLVHPDIFLGSSFWFKSVIPTILIALPLFFAAFIFAFYIKLKRQLSPILGVNLLGAVFGGFFEYSSMLIGLNNLYIIVAVFYLISFLAYKFGRQEIQNQSL</sequence>
<dbReference type="Gene3D" id="3.40.50.150">
    <property type="entry name" value="Vaccinia Virus protein VP39"/>
    <property type="match status" value="1"/>
</dbReference>
<organism evidence="3 4">
    <name type="scientific">Candidatus Yanofskybacteria bacterium RIFCSPHIGHO2_02_FULL_39_10</name>
    <dbReference type="NCBI Taxonomy" id="1802674"/>
    <lineage>
        <taxon>Bacteria</taxon>
        <taxon>Candidatus Yanofskyibacteriota</taxon>
    </lineage>
</organism>
<evidence type="ECO:0000313" key="4">
    <source>
        <dbReference type="Proteomes" id="UP000178908"/>
    </source>
</evidence>
<dbReference type="EMBL" id="MGJO01000032">
    <property type="protein sequence ID" value="OGN09090.1"/>
    <property type="molecule type" value="Genomic_DNA"/>
</dbReference>
<dbReference type="SUPFAM" id="SSF53335">
    <property type="entry name" value="S-adenosyl-L-methionine-dependent methyltransferases"/>
    <property type="match status" value="1"/>
</dbReference>
<dbReference type="Proteomes" id="UP000178908">
    <property type="component" value="Unassembled WGS sequence"/>
</dbReference>
<dbReference type="CDD" id="cd02440">
    <property type="entry name" value="AdoMet_MTases"/>
    <property type="match status" value="1"/>
</dbReference>